<gene>
    <name evidence="4" type="ORF">SAMN05421546_1558</name>
</gene>
<evidence type="ECO:0000259" key="3">
    <source>
        <dbReference type="Pfam" id="PF00149"/>
    </source>
</evidence>
<protein>
    <recommendedName>
        <fullName evidence="3">Calcineurin-like phosphoesterase domain-containing protein</fullName>
    </recommendedName>
</protein>
<dbReference type="InterPro" id="IPR004843">
    <property type="entry name" value="Calcineurin-like_PHP"/>
</dbReference>
<dbReference type="STRING" id="1604334.SAMN05421546_1558"/>
<proteinExistence type="predicted"/>
<dbReference type="Gene3D" id="3.60.21.10">
    <property type="match status" value="1"/>
</dbReference>
<dbReference type="OrthoDB" id="9780884at2"/>
<dbReference type="PANTHER" id="PTHR31302">
    <property type="entry name" value="TRANSMEMBRANE PROTEIN WITH METALLOPHOSPHOESTERASE DOMAIN-RELATED"/>
    <property type="match status" value="1"/>
</dbReference>
<dbReference type="InterPro" id="IPR029052">
    <property type="entry name" value="Metallo-depent_PP-like"/>
</dbReference>
<sequence>MTSRKGGRLRAFIAHRHVRRSTLAALLAAIGLTFYGGVIETARLVERDHVLPVNNWPAQCDGLRMDVITDTHTGSPRNGVDKLDRLVQRLIASDAPIVLMAGDYVILSVLLGEYVPPEVIAEHLKPLTSRKPVYAVLGNHDWWKNGNDISTKFSAAGVEMIDNRAVPVQIGQCSFWLAGLGDLQEGRPDVAGTYAQIPSDAAVIALTHEPDLLPRIPAHTALTVAGHTHGGQIYPLPLRRPGHFIEHSHTLNGWIEYQGRTMFVSPGVGTSIIPVRLGVPPEISRLTLKQTSNQDGETQ</sequence>
<dbReference type="AlphaFoldDB" id="A0A1N6U5Y6"/>
<evidence type="ECO:0000256" key="1">
    <source>
        <dbReference type="ARBA" id="ARBA00022723"/>
    </source>
</evidence>
<dbReference type="GO" id="GO:0046872">
    <property type="term" value="F:metal ion binding"/>
    <property type="evidence" value="ECO:0007669"/>
    <property type="project" value="UniProtKB-KW"/>
</dbReference>
<evidence type="ECO:0000313" key="4">
    <source>
        <dbReference type="EMBL" id="SIQ60959.1"/>
    </source>
</evidence>
<dbReference type="InterPro" id="IPR051158">
    <property type="entry name" value="Metallophosphoesterase_sf"/>
</dbReference>
<dbReference type="GO" id="GO:0008758">
    <property type="term" value="F:UDP-2,3-diacylglucosamine hydrolase activity"/>
    <property type="evidence" value="ECO:0007669"/>
    <property type="project" value="TreeGrafter"/>
</dbReference>
<dbReference type="RefSeq" id="WP_083688372.1">
    <property type="nucleotide sequence ID" value="NZ_FTLW01000003.1"/>
</dbReference>
<dbReference type="PANTHER" id="PTHR31302:SF31">
    <property type="entry name" value="PHOSPHODIESTERASE YAEI"/>
    <property type="match status" value="1"/>
</dbReference>
<reference evidence="5" key="1">
    <citation type="submission" date="2017-01" db="EMBL/GenBank/DDBJ databases">
        <authorList>
            <person name="Varghese N."/>
            <person name="Submissions S."/>
        </authorList>
    </citation>
    <scope>NUCLEOTIDE SEQUENCE [LARGE SCALE GENOMIC DNA]</scope>
    <source>
        <strain evidence="5">UM1</strain>
    </source>
</reference>
<evidence type="ECO:0000256" key="2">
    <source>
        <dbReference type="ARBA" id="ARBA00022801"/>
    </source>
</evidence>
<keyword evidence="1" id="KW-0479">Metal-binding</keyword>
<accession>A0A1N6U5Y6</accession>
<keyword evidence="5" id="KW-1185">Reference proteome</keyword>
<organism evidence="4 5">
    <name type="scientific">Solilutibacter tolerans</name>
    <dbReference type="NCBI Taxonomy" id="1604334"/>
    <lineage>
        <taxon>Bacteria</taxon>
        <taxon>Pseudomonadati</taxon>
        <taxon>Pseudomonadota</taxon>
        <taxon>Gammaproteobacteria</taxon>
        <taxon>Lysobacterales</taxon>
        <taxon>Lysobacteraceae</taxon>
        <taxon>Solilutibacter</taxon>
    </lineage>
</organism>
<evidence type="ECO:0000313" key="5">
    <source>
        <dbReference type="Proteomes" id="UP000241788"/>
    </source>
</evidence>
<feature type="domain" description="Calcineurin-like phosphoesterase" evidence="3">
    <location>
        <begin position="64"/>
        <end position="156"/>
    </location>
</feature>
<dbReference type="GO" id="GO:0009245">
    <property type="term" value="P:lipid A biosynthetic process"/>
    <property type="evidence" value="ECO:0007669"/>
    <property type="project" value="TreeGrafter"/>
</dbReference>
<dbReference type="Pfam" id="PF00149">
    <property type="entry name" value="Metallophos"/>
    <property type="match status" value="1"/>
</dbReference>
<dbReference type="Proteomes" id="UP000241788">
    <property type="component" value="Unassembled WGS sequence"/>
</dbReference>
<name>A0A1N6U5Y6_9GAMM</name>
<dbReference type="EMBL" id="FTLW01000003">
    <property type="protein sequence ID" value="SIQ60959.1"/>
    <property type="molecule type" value="Genomic_DNA"/>
</dbReference>
<dbReference type="SUPFAM" id="SSF56300">
    <property type="entry name" value="Metallo-dependent phosphatases"/>
    <property type="match status" value="1"/>
</dbReference>
<dbReference type="GO" id="GO:0016020">
    <property type="term" value="C:membrane"/>
    <property type="evidence" value="ECO:0007669"/>
    <property type="project" value="GOC"/>
</dbReference>
<keyword evidence="2" id="KW-0378">Hydrolase</keyword>